<dbReference type="SUPFAM" id="SSF103481">
    <property type="entry name" value="Multidrug resistance efflux transporter EmrE"/>
    <property type="match status" value="1"/>
</dbReference>
<keyword evidence="6" id="KW-1185">Reference proteome</keyword>
<keyword evidence="3" id="KW-1133">Transmembrane helix</keyword>
<comment type="subcellular location">
    <subcellularLocation>
        <location evidence="1">Endomembrane system</location>
        <topology evidence="1">Multi-pass membrane protein</topology>
    </subcellularLocation>
</comment>
<dbReference type="InterPro" id="IPR000620">
    <property type="entry name" value="EamA_dom"/>
</dbReference>
<evidence type="ECO:0000256" key="3">
    <source>
        <dbReference type="SAM" id="Phobius"/>
    </source>
</evidence>
<sequence>MNPFIASLKKNSLGIVLMIAAALQTALGQMFWKMSDGEINLQLIIGFFLYGMGAVLMIVSFRYGSLSVLHPLLSIGYVFALFFGSLILQETLSEANLIGTGLIIIGAALIGGGDD</sequence>
<evidence type="ECO:0000256" key="2">
    <source>
        <dbReference type="ARBA" id="ARBA00007362"/>
    </source>
</evidence>
<dbReference type="EMBL" id="FTOC01000003">
    <property type="protein sequence ID" value="SIS42364.1"/>
    <property type="molecule type" value="Genomic_DNA"/>
</dbReference>
<dbReference type="RefSeq" id="WP_076557478.1">
    <property type="nucleotide sequence ID" value="NZ_FTOC01000003.1"/>
</dbReference>
<dbReference type="OrthoDB" id="3732386at2"/>
<dbReference type="InterPro" id="IPR037185">
    <property type="entry name" value="EmrE-like"/>
</dbReference>
<gene>
    <name evidence="5" type="ORF">SAMN05421687_10327</name>
</gene>
<keyword evidence="3" id="KW-0812">Transmembrane</keyword>
<evidence type="ECO:0000256" key="1">
    <source>
        <dbReference type="ARBA" id="ARBA00004127"/>
    </source>
</evidence>
<evidence type="ECO:0000259" key="4">
    <source>
        <dbReference type="Pfam" id="PF00892"/>
    </source>
</evidence>
<dbReference type="Gene3D" id="1.10.3730.20">
    <property type="match status" value="1"/>
</dbReference>
<proteinExistence type="inferred from homology"/>
<evidence type="ECO:0000313" key="6">
    <source>
        <dbReference type="Proteomes" id="UP000187608"/>
    </source>
</evidence>
<feature type="domain" description="EamA" evidence="4">
    <location>
        <begin position="16"/>
        <end position="110"/>
    </location>
</feature>
<dbReference type="Pfam" id="PF00892">
    <property type="entry name" value="EamA"/>
    <property type="match status" value="1"/>
</dbReference>
<evidence type="ECO:0000313" key="5">
    <source>
        <dbReference type="EMBL" id="SIS42364.1"/>
    </source>
</evidence>
<dbReference type="STRING" id="570947.SAMN05421687_10327"/>
<reference evidence="6" key="1">
    <citation type="submission" date="2017-01" db="EMBL/GenBank/DDBJ databases">
        <authorList>
            <person name="Varghese N."/>
            <person name="Submissions S."/>
        </authorList>
    </citation>
    <scope>NUCLEOTIDE SEQUENCE [LARGE SCALE GENOMIC DNA]</scope>
    <source>
        <strain evidence="6">DSM 23127</strain>
    </source>
</reference>
<keyword evidence="3" id="KW-0472">Membrane</keyword>
<name>A0A1N7IZ89_9BACI</name>
<feature type="transmembrane region" description="Helical" evidence="3">
    <location>
        <begin position="12"/>
        <end position="32"/>
    </location>
</feature>
<dbReference type="GO" id="GO:0016020">
    <property type="term" value="C:membrane"/>
    <property type="evidence" value="ECO:0007669"/>
    <property type="project" value="InterPro"/>
</dbReference>
<comment type="similarity">
    <text evidence="2">Belongs to the EamA transporter family.</text>
</comment>
<feature type="transmembrane region" description="Helical" evidence="3">
    <location>
        <begin position="69"/>
        <end position="88"/>
    </location>
</feature>
<accession>A0A1N7IZ89</accession>
<protein>
    <submittedName>
        <fullName evidence="5">Uncharacterized membrane protein</fullName>
    </submittedName>
</protein>
<dbReference type="Proteomes" id="UP000187608">
    <property type="component" value="Unassembled WGS sequence"/>
</dbReference>
<organism evidence="5 6">
    <name type="scientific">Salimicrobium flavidum</name>
    <dbReference type="NCBI Taxonomy" id="570947"/>
    <lineage>
        <taxon>Bacteria</taxon>
        <taxon>Bacillati</taxon>
        <taxon>Bacillota</taxon>
        <taxon>Bacilli</taxon>
        <taxon>Bacillales</taxon>
        <taxon>Bacillaceae</taxon>
        <taxon>Salimicrobium</taxon>
    </lineage>
</organism>
<feature type="transmembrane region" description="Helical" evidence="3">
    <location>
        <begin position="95"/>
        <end position="113"/>
    </location>
</feature>
<feature type="transmembrane region" description="Helical" evidence="3">
    <location>
        <begin position="44"/>
        <end position="63"/>
    </location>
</feature>
<dbReference type="AlphaFoldDB" id="A0A1N7IZ89"/>